<dbReference type="Pfam" id="PF05697">
    <property type="entry name" value="Trigger_N"/>
    <property type="match status" value="1"/>
</dbReference>
<evidence type="ECO:0000313" key="5">
    <source>
        <dbReference type="EMBL" id="MCA9381689.1"/>
    </source>
</evidence>
<feature type="domain" description="Trigger factor ribosome-binding bacterial" evidence="3">
    <location>
        <begin position="15"/>
        <end position="156"/>
    </location>
</feature>
<comment type="caution">
    <text evidence="5">The sequence shown here is derived from an EMBL/GenBank/DDBJ whole genome shotgun (WGS) entry which is preliminary data.</text>
</comment>
<organism evidence="5 6">
    <name type="scientific">Candidatus Dojkabacteria bacterium</name>
    <dbReference type="NCBI Taxonomy" id="2099670"/>
    <lineage>
        <taxon>Bacteria</taxon>
        <taxon>Candidatus Dojkabacteria</taxon>
    </lineage>
</organism>
<dbReference type="InterPro" id="IPR036611">
    <property type="entry name" value="Trigger_fac_ribosome-bd_sf"/>
</dbReference>
<dbReference type="Pfam" id="PF05698">
    <property type="entry name" value="Trigger_C"/>
    <property type="match status" value="1"/>
</dbReference>
<dbReference type="Gene3D" id="3.30.70.1050">
    <property type="entry name" value="Trigger factor ribosome-binding domain"/>
    <property type="match status" value="1"/>
</dbReference>
<dbReference type="Proteomes" id="UP000775877">
    <property type="component" value="Unassembled WGS sequence"/>
</dbReference>
<dbReference type="GO" id="GO:0006457">
    <property type="term" value="P:protein folding"/>
    <property type="evidence" value="ECO:0007669"/>
    <property type="project" value="InterPro"/>
</dbReference>
<sequence length="377" mass="44078">IVKYSDYYEYIMKYTFKEKERTKDNVEYSVTVEYAELEPFKEEVFSELSKTIKLDGFRPGKAPREKIEEKMGAKLITEALGRLLPQVAYEIMQKNEDRPVEAPHYHMGKISEKDGIDFEFHFVNYPEVKLGDFSKIKVEKKVEKITKKDVETVIKSIIRSSIPPQKIEELTKVTYEADSKAKKSDKNEENKTIKDFELNDKLIAELGYEEEKTLEQIEKSVEERLKTVKEEQAENEYNSKIIEEAVKLSKFEIPDMFVENEIRVYEDQFNNRLQELKLDRDTYLATQGTDIEKKKKEWEKQAVEKISVDLVLINLANEHKSVATEADIDAEIDSIADPAVKEQYKTENAREYVRSVITRQRGMLKLLEIVEGKKAKK</sequence>
<dbReference type="InterPro" id="IPR008880">
    <property type="entry name" value="Trigger_fac_C"/>
</dbReference>
<dbReference type="SUPFAM" id="SSF102735">
    <property type="entry name" value="Trigger factor ribosome-binding domain"/>
    <property type="match status" value="1"/>
</dbReference>
<proteinExistence type="predicted"/>
<dbReference type="InterPro" id="IPR008881">
    <property type="entry name" value="Trigger_fac_ribosome-bd_bac"/>
</dbReference>
<feature type="domain" description="Trigger factor C-terminal" evidence="4">
    <location>
        <begin position="213"/>
        <end position="368"/>
    </location>
</feature>
<dbReference type="GO" id="GO:0003755">
    <property type="term" value="F:peptidyl-prolyl cis-trans isomerase activity"/>
    <property type="evidence" value="ECO:0007669"/>
    <property type="project" value="UniProtKB-KW"/>
</dbReference>
<keyword evidence="1" id="KW-0697">Rotamase</keyword>
<feature type="non-terminal residue" evidence="5">
    <location>
        <position position="1"/>
    </location>
</feature>
<accession>A0A955RHI3</accession>
<dbReference type="InterPro" id="IPR037041">
    <property type="entry name" value="Trigger_fac_C_sf"/>
</dbReference>
<name>A0A955RHI3_9BACT</name>
<evidence type="ECO:0000256" key="1">
    <source>
        <dbReference type="ARBA" id="ARBA00023110"/>
    </source>
</evidence>
<protein>
    <recommendedName>
        <fullName evidence="7">Trigger factor</fullName>
    </recommendedName>
</protein>
<keyword evidence="2" id="KW-0413">Isomerase</keyword>
<dbReference type="GO" id="GO:0015031">
    <property type="term" value="P:protein transport"/>
    <property type="evidence" value="ECO:0007669"/>
    <property type="project" value="InterPro"/>
</dbReference>
<dbReference type="Gene3D" id="1.10.3120.10">
    <property type="entry name" value="Trigger factor, C-terminal domain"/>
    <property type="match status" value="1"/>
</dbReference>
<dbReference type="EMBL" id="JAGQLJ010000159">
    <property type="protein sequence ID" value="MCA9381689.1"/>
    <property type="molecule type" value="Genomic_DNA"/>
</dbReference>
<dbReference type="InterPro" id="IPR027304">
    <property type="entry name" value="Trigger_fact/SurA_dom_sf"/>
</dbReference>
<evidence type="ECO:0008006" key="7">
    <source>
        <dbReference type="Google" id="ProtNLM"/>
    </source>
</evidence>
<dbReference type="AlphaFoldDB" id="A0A955RHI3"/>
<evidence type="ECO:0000313" key="6">
    <source>
        <dbReference type="Proteomes" id="UP000775877"/>
    </source>
</evidence>
<reference evidence="5" key="1">
    <citation type="submission" date="2020-04" db="EMBL/GenBank/DDBJ databases">
        <authorList>
            <person name="Zhang T."/>
        </authorList>
    </citation>
    <scope>NUCLEOTIDE SEQUENCE</scope>
    <source>
        <strain evidence="5">HKST-UBA13</strain>
    </source>
</reference>
<evidence type="ECO:0000259" key="4">
    <source>
        <dbReference type="Pfam" id="PF05698"/>
    </source>
</evidence>
<reference evidence="5" key="2">
    <citation type="journal article" date="2021" name="Microbiome">
        <title>Successional dynamics and alternative stable states in a saline activated sludge microbial community over 9 years.</title>
        <authorList>
            <person name="Wang Y."/>
            <person name="Ye J."/>
            <person name="Ju F."/>
            <person name="Liu L."/>
            <person name="Boyd J.A."/>
            <person name="Deng Y."/>
            <person name="Parks D.H."/>
            <person name="Jiang X."/>
            <person name="Yin X."/>
            <person name="Woodcroft B.J."/>
            <person name="Tyson G.W."/>
            <person name="Hugenholtz P."/>
            <person name="Polz M.F."/>
            <person name="Zhang T."/>
        </authorList>
    </citation>
    <scope>NUCLEOTIDE SEQUENCE</scope>
    <source>
        <strain evidence="5">HKST-UBA13</strain>
    </source>
</reference>
<gene>
    <name evidence="5" type="ORF">KC678_05465</name>
</gene>
<evidence type="ECO:0000259" key="3">
    <source>
        <dbReference type="Pfam" id="PF05697"/>
    </source>
</evidence>
<dbReference type="SUPFAM" id="SSF109998">
    <property type="entry name" value="Triger factor/SurA peptide-binding domain-like"/>
    <property type="match status" value="1"/>
</dbReference>
<evidence type="ECO:0000256" key="2">
    <source>
        <dbReference type="ARBA" id="ARBA00023235"/>
    </source>
</evidence>